<dbReference type="CDD" id="cd00093">
    <property type="entry name" value="HTH_XRE"/>
    <property type="match status" value="1"/>
</dbReference>
<evidence type="ECO:0000313" key="4">
    <source>
        <dbReference type="EMBL" id="RVT93446.1"/>
    </source>
</evidence>
<dbReference type="AlphaFoldDB" id="A0A437M7C3"/>
<dbReference type="InterPro" id="IPR001387">
    <property type="entry name" value="Cro/C1-type_HTH"/>
</dbReference>
<sequence length="161" mass="17582">MQRSSTSIGRSASPGTRQRRGCARRGSRRSDGSTRVSAAFTPAPPAPSEVIRRHFLMLDGVTQQGLADALDVSRLTVSELLNNKRTITPVMALRLARVLGTDADFWLNLQMAWDLHTAEREHGKAIAMLTPLRRAPSRDEVVRSLSELGSARPDGGTVPVR</sequence>
<dbReference type="InterPro" id="IPR013430">
    <property type="entry name" value="Toxin_antidote_HigA"/>
</dbReference>
<name>A0A437M7C3_9SPHN</name>
<comment type="caution">
    <text evidence="4">The sequence shown here is derived from an EMBL/GenBank/DDBJ whole genome shotgun (WGS) entry which is preliminary data.</text>
</comment>
<reference evidence="4 5" key="1">
    <citation type="submission" date="2019-01" db="EMBL/GenBank/DDBJ databases">
        <authorList>
            <person name="Chen W.-M."/>
        </authorList>
    </citation>
    <scope>NUCLEOTIDE SEQUENCE [LARGE SCALE GENOMIC DNA]</scope>
    <source>
        <strain evidence="4 5">CCP-7</strain>
    </source>
</reference>
<proteinExistence type="predicted"/>
<dbReference type="EMBL" id="SACN01000001">
    <property type="protein sequence ID" value="RVT93446.1"/>
    <property type="molecule type" value="Genomic_DNA"/>
</dbReference>
<dbReference type="PANTHER" id="PTHR36924">
    <property type="entry name" value="ANTITOXIN HIGA-1"/>
    <property type="match status" value="1"/>
</dbReference>
<dbReference type="InterPro" id="IPR010982">
    <property type="entry name" value="Lambda_DNA-bd_dom_sf"/>
</dbReference>
<dbReference type="PROSITE" id="PS50943">
    <property type="entry name" value="HTH_CROC1"/>
    <property type="match status" value="1"/>
</dbReference>
<evidence type="ECO:0000256" key="2">
    <source>
        <dbReference type="SAM" id="MobiDB-lite"/>
    </source>
</evidence>
<evidence type="ECO:0000259" key="3">
    <source>
        <dbReference type="PROSITE" id="PS50943"/>
    </source>
</evidence>
<accession>A0A437M7C3</accession>
<dbReference type="NCBIfam" id="TIGR02607">
    <property type="entry name" value="antidote_HigA"/>
    <property type="match status" value="1"/>
</dbReference>
<dbReference type="Gene3D" id="1.10.260.40">
    <property type="entry name" value="lambda repressor-like DNA-binding domains"/>
    <property type="match status" value="1"/>
</dbReference>
<dbReference type="GO" id="GO:0003677">
    <property type="term" value="F:DNA binding"/>
    <property type="evidence" value="ECO:0007669"/>
    <property type="project" value="UniProtKB-KW"/>
</dbReference>
<feature type="region of interest" description="Disordered" evidence="2">
    <location>
        <begin position="1"/>
        <end position="45"/>
    </location>
</feature>
<dbReference type="Proteomes" id="UP000282971">
    <property type="component" value="Unassembled WGS sequence"/>
</dbReference>
<evidence type="ECO:0000313" key="5">
    <source>
        <dbReference type="Proteomes" id="UP000282971"/>
    </source>
</evidence>
<dbReference type="SUPFAM" id="SSF47413">
    <property type="entry name" value="lambda repressor-like DNA-binding domains"/>
    <property type="match status" value="1"/>
</dbReference>
<gene>
    <name evidence="4" type="primary">higA</name>
    <name evidence="4" type="ORF">EOD43_06105</name>
</gene>
<protein>
    <submittedName>
        <fullName evidence="4">Addiction module antidote protein, HigA family</fullName>
    </submittedName>
</protein>
<organism evidence="4 5">
    <name type="scientific">Sphingomonas crocodyli</name>
    <dbReference type="NCBI Taxonomy" id="1979270"/>
    <lineage>
        <taxon>Bacteria</taxon>
        <taxon>Pseudomonadati</taxon>
        <taxon>Pseudomonadota</taxon>
        <taxon>Alphaproteobacteria</taxon>
        <taxon>Sphingomonadales</taxon>
        <taxon>Sphingomonadaceae</taxon>
        <taxon>Sphingomonas</taxon>
    </lineage>
</organism>
<feature type="compositionally biased region" description="Basic residues" evidence="2">
    <location>
        <begin position="17"/>
        <end position="27"/>
    </location>
</feature>
<dbReference type="PANTHER" id="PTHR36924:SF1">
    <property type="entry name" value="ANTITOXIN HIGA-1"/>
    <property type="match status" value="1"/>
</dbReference>
<feature type="domain" description="HTH cro/C1-type" evidence="3">
    <location>
        <begin position="60"/>
        <end position="106"/>
    </location>
</feature>
<dbReference type="SMART" id="SM00530">
    <property type="entry name" value="HTH_XRE"/>
    <property type="match status" value="1"/>
</dbReference>
<dbReference type="Pfam" id="PF01381">
    <property type="entry name" value="HTH_3"/>
    <property type="match status" value="1"/>
</dbReference>
<keyword evidence="1" id="KW-0238">DNA-binding</keyword>
<dbReference type="OrthoDB" id="3174593at2"/>
<keyword evidence="5" id="KW-1185">Reference proteome</keyword>
<evidence type="ECO:0000256" key="1">
    <source>
        <dbReference type="ARBA" id="ARBA00023125"/>
    </source>
</evidence>
<feature type="compositionally biased region" description="Polar residues" evidence="2">
    <location>
        <begin position="1"/>
        <end position="14"/>
    </location>
</feature>